<evidence type="ECO:0008006" key="4">
    <source>
        <dbReference type="Google" id="ProtNLM"/>
    </source>
</evidence>
<keyword evidence="1" id="KW-0472">Membrane</keyword>
<keyword evidence="1" id="KW-0812">Transmembrane</keyword>
<gene>
    <name evidence="2" type="ORF">GCM10023185_13170</name>
</gene>
<reference evidence="3" key="1">
    <citation type="journal article" date="2019" name="Int. J. Syst. Evol. Microbiol.">
        <title>The Global Catalogue of Microorganisms (GCM) 10K type strain sequencing project: providing services to taxonomists for standard genome sequencing and annotation.</title>
        <authorList>
            <consortium name="The Broad Institute Genomics Platform"/>
            <consortium name="The Broad Institute Genome Sequencing Center for Infectious Disease"/>
            <person name="Wu L."/>
            <person name="Ma J."/>
        </authorList>
    </citation>
    <scope>NUCLEOTIDE SEQUENCE [LARGE SCALE GENOMIC DNA]</scope>
    <source>
        <strain evidence="3">JCM 17923</strain>
    </source>
</reference>
<keyword evidence="1" id="KW-1133">Transmembrane helix</keyword>
<organism evidence="2 3">
    <name type="scientific">Hymenobacter saemangeumensis</name>
    <dbReference type="NCBI Taxonomy" id="1084522"/>
    <lineage>
        <taxon>Bacteria</taxon>
        <taxon>Pseudomonadati</taxon>
        <taxon>Bacteroidota</taxon>
        <taxon>Cytophagia</taxon>
        <taxon>Cytophagales</taxon>
        <taxon>Hymenobacteraceae</taxon>
        <taxon>Hymenobacter</taxon>
    </lineage>
</organism>
<dbReference type="Proteomes" id="UP001501153">
    <property type="component" value="Unassembled WGS sequence"/>
</dbReference>
<sequence>MLLVNWLKPSANYSYNSNPSGYPLGTTAIVEPGKVTYFGPDQLPEEQAYVSELEAQRARAGWLRVIAAVLILAGLWMVYKKK</sequence>
<evidence type="ECO:0000256" key="1">
    <source>
        <dbReference type="SAM" id="Phobius"/>
    </source>
</evidence>
<comment type="caution">
    <text evidence="2">The sequence shown here is derived from an EMBL/GenBank/DDBJ whole genome shotgun (WGS) entry which is preliminary data.</text>
</comment>
<proteinExistence type="predicted"/>
<dbReference type="RefSeq" id="WP_345234998.1">
    <property type="nucleotide sequence ID" value="NZ_BAABGZ010000013.1"/>
</dbReference>
<accession>A0ABP8I7I1</accession>
<keyword evidence="3" id="KW-1185">Reference proteome</keyword>
<feature type="transmembrane region" description="Helical" evidence="1">
    <location>
        <begin position="61"/>
        <end position="79"/>
    </location>
</feature>
<protein>
    <recommendedName>
        <fullName evidence="4">DUF3592 domain-containing protein</fullName>
    </recommendedName>
</protein>
<name>A0ABP8I7I1_9BACT</name>
<dbReference type="EMBL" id="BAABGZ010000013">
    <property type="protein sequence ID" value="GAA4352993.1"/>
    <property type="molecule type" value="Genomic_DNA"/>
</dbReference>
<evidence type="ECO:0000313" key="3">
    <source>
        <dbReference type="Proteomes" id="UP001501153"/>
    </source>
</evidence>
<evidence type="ECO:0000313" key="2">
    <source>
        <dbReference type="EMBL" id="GAA4352993.1"/>
    </source>
</evidence>